<dbReference type="PROSITE" id="PS00518">
    <property type="entry name" value="ZF_RING_1"/>
    <property type="match status" value="1"/>
</dbReference>
<feature type="compositionally biased region" description="Basic and acidic residues" evidence="16">
    <location>
        <begin position="715"/>
        <end position="724"/>
    </location>
</feature>
<dbReference type="InterPro" id="IPR041661">
    <property type="entry name" value="ZN622/Rei1/Reh1_Znf-C2H2"/>
</dbReference>
<sequence>MAQKGVQLNREMFSCSICLDLLKVPVTTSCGHSYCMECIKINWDEEDKKGIYSCPQCRQTFTPRPVLMKNTMLAALVEELKKTGLQVAAADDPCYAGPEDVACDFCTERKLKAIKSCLVCLASYCEKHLQPHYDAPPLKKHKLVEPSKNLQENICSRHDKMMEMFCLTDQQSICYLCSVDEHKGHDTVSAAAERTERQKELEVSRLNIQQRIQDREKDVKLLQQELEDISASADKTVQDSEKMFSELIHLIQKRSCDVKQQIRSQQETEVSRVKELEEKLEQEISDLKRKDAELKQLSDTEDHNQFLHSYPSVSALSESTHSSSITIRPLRYFEDVTAAMKEVKDKLQDILRATWTDISLTITQPDVLLSQPEPKTRAGFLKNSREITLDPNTASTCLVLSNGDRKVTFSVQQQSYPDHPDRFTGRYQVLGRESLTGRCYWEVEWTGGVSVAVTYKNSSRAGNKCVFGQNDKSWALKCSLRSYEFWHNKISTPVSGPQSSRVGVYLDHSAGILSFYSVSDTMTLLHRVQTTFTQPLYAGVWVSSCFAAATTAEFCVPMAAYTCISCRVAFADGEVQRAHYKTDWHRYNLKRKVADMPPVTAENFQERVLAQRAAAEQQLSDAAATEGCSICNKRFSSANAHQNHLQSHKHQQAEKQALLAAQRKVEKMNEKNLEKGLGDEKVDHDARNEALQQALKDQQRSSPAKQEVQQGATKPKMEKPEKPPRMMWLEEQAKRREKDEGATAEEEEWEDVDEEEDDDDDDEMEEDVDEEETMDQEEGDSAASSDLNPAALPGSIPVTDCLFCSHHSKSLMKNVAHMTKVHSFFIPDVEFLVNLKGLVRYLGEKVGAGNVCLWCNEKGRSFYSTEAVQSHMTDKSHCKLFTEGDTALEFADFYDFRSSYPDRKDGEDAEMDDDELPDDKNLEYDDDTLELTLPSGAKIGHRSLMRYYKQRFGAQRAVVLTHNRNAVGRVLRQYKALGWGGDGGSGAFHQKQKDMQYVQMMKSKWMLKMGMSHNATKQKHFRCQVMF</sequence>
<evidence type="ECO:0000256" key="7">
    <source>
        <dbReference type="ARBA" id="ARBA00022771"/>
    </source>
</evidence>
<dbReference type="SUPFAM" id="SSF49899">
    <property type="entry name" value="Concanavalin A-like lectins/glucanases"/>
    <property type="match status" value="1"/>
</dbReference>
<dbReference type="FunFam" id="3.30.160.60:FF:000915">
    <property type="entry name" value="Zinc finger protein 622"/>
    <property type="match status" value="1"/>
</dbReference>
<dbReference type="PROSITE" id="PS50157">
    <property type="entry name" value="ZINC_FINGER_C2H2_2"/>
    <property type="match status" value="1"/>
</dbReference>
<evidence type="ECO:0000256" key="10">
    <source>
        <dbReference type="ARBA" id="ARBA00034126"/>
    </source>
</evidence>
<keyword evidence="15" id="KW-0175">Coiled coil</keyword>
<dbReference type="PROSITE" id="PS00028">
    <property type="entry name" value="ZINC_FINGER_C2H2_1"/>
    <property type="match status" value="2"/>
</dbReference>
<evidence type="ECO:0000256" key="9">
    <source>
        <dbReference type="ARBA" id="ARBA00023242"/>
    </source>
</evidence>
<dbReference type="InterPro" id="IPR006574">
    <property type="entry name" value="PRY"/>
</dbReference>
<evidence type="ECO:0000256" key="15">
    <source>
        <dbReference type="SAM" id="Coils"/>
    </source>
</evidence>
<dbReference type="InterPro" id="IPR013320">
    <property type="entry name" value="ConA-like_dom_sf"/>
</dbReference>
<dbReference type="GO" id="GO:0030687">
    <property type="term" value="C:preribosome, large subunit precursor"/>
    <property type="evidence" value="ECO:0007669"/>
    <property type="project" value="TreeGrafter"/>
</dbReference>
<dbReference type="CDD" id="cd19842">
    <property type="entry name" value="Bbox1_TRIM25-like_C-IV"/>
    <property type="match status" value="1"/>
</dbReference>
<dbReference type="SMART" id="SM00589">
    <property type="entry name" value="PRY"/>
    <property type="match status" value="1"/>
</dbReference>
<dbReference type="Pfam" id="PF13765">
    <property type="entry name" value="PRY"/>
    <property type="match status" value="1"/>
</dbReference>
<dbReference type="PROSITE" id="PS50188">
    <property type="entry name" value="B302_SPRY"/>
    <property type="match status" value="1"/>
</dbReference>
<dbReference type="CDD" id="cd16040">
    <property type="entry name" value="SPRY_PRY_SNTX"/>
    <property type="match status" value="1"/>
</dbReference>
<feature type="compositionally biased region" description="Acidic residues" evidence="16">
    <location>
        <begin position="742"/>
        <end position="780"/>
    </location>
</feature>
<dbReference type="Pfam" id="PF00622">
    <property type="entry name" value="SPRY"/>
    <property type="match status" value="1"/>
</dbReference>
<evidence type="ECO:0000256" key="11">
    <source>
        <dbReference type="ARBA" id="ARBA00059765"/>
    </source>
</evidence>
<dbReference type="SUPFAM" id="SSF57845">
    <property type="entry name" value="B-box zinc-binding domain"/>
    <property type="match status" value="1"/>
</dbReference>
<evidence type="ECO:0000313" key="21">
    <source>
        <dbReference type="Proteomes" id="UP000694891"/>
    </source>
</evidence>
<dbReference type="InterPro" id="IPR003877">
    <property type="entry name" value="SPRY_dom"/>
</dbReference>
<dbReference type="Pfam" id="PF00643">
    <property type="entry name" value="zf-B_box"/>
    <property type="match status" value="1"/>
</dbReference>
<dbReference type="InterPro" id="IPR040025">
    <property type="entry name" value="Znf622/Rei1/Reh1"/>
</dbReference>
<dbReference type="InterPro" id="IPR013083">
    <property type="entry name" value="Znf_RING/FYVE/PHD"/>
</dbReference>
<dbReference type="InterPro" id="IPR000315">
    <property type="entry name" value="Znf_B-box"/>
</dbReference>
<dbReference type="AlphaFoldDB" id="A0A9Y4NT17"/>
<evidence type="ECO:0000256" key="1">
    <source>
        <dbReference type="ARBA" id="ARBA00004123"/>
    </source>
</evidence>
<evidence type="ECO:0000259" key="17">
    <source>
        <dbReference type="PROSITE" id="PS50089"/>
    </source>
</evidence>
<dbReference type="InterPro" id="IPR022755">
    <property type="entry name" value="Znf_C2H2_jaz"/>
</dbReference>
<feature type="compositionally biased region" description="Polar residues" evidence="16">
    <location>
        <begin position="700"/>
        <end position="712"/>
    </location>
</feature>
<dbReference type="GO" id="GO:0005737">
    <property type="term" value="C:cytoplasm"/>
    <property type="evidence" value="ECO:0007669"/>
    <property type="project" value="UniProtKB-SubCell"/>
</dbReference>
<dbReference type="SUPFAM" id="SSF57850">
    <property type="entry name" value="RING/U-box"/>
    <property type="match status" value="1"/>
</dbReference>
<dbReference type="GO" id="GO:0003676">
    <property type="term" value="F:nucleic acid binding"/>
    <property type="evidence" value="ECO:0007669"/>
    <property type="project" value="InterPro"/>
</dbReference>
<dbReference type="PRINTS" id="PR01407">
    <property type="entry name" value="BUTYPHLNCDUF"/>
</dbReference>
<evidence type="ECO:0000256" key="5">
    <source>
        <dbReference type="ARBA" id="ARBA00022723"/>
    </source>
</evidence>
<dbReference type="SMART" id="SM00336">
    <property type="entry name" value="BBOX"/>
    <property type="match status" value="1"/>
</dbReference>
<dbReference type="Gene3D" id="4.10.830.40">
    <property type="match status" value="1"/>
</dbReference>
<dbReference type="GO" id="GO:0005634">
    <property type="term" value="C:nucleus"/>
    <property type="evidence" value="ECO:0007669"/>
    <property type="project" value="UniProtKB-SubCell"/>
</dbReference>
<feature type="domain" description="C2H2-type" evidence="19">
    <location>
        <begin position="626"/>
        <end position="653"/>
    </location>
</feature>
<feature type="coiled-coil region" evidence="15">
    <location>
        <begin position="259"/>
        <end position="300"/>
    </location>
</feature>
<dbReference type="InterPro" id="IPR001841">
    <property type="entry name" value="Znf_RING"/>
</dbReference>
<evidence type="ECO:0000256" key="2">
    <source>
        <dbReference type="ARBA" id="ARBA00004496"/>
    </source>
</evidence>
<feature type="compositionally biased region" description="Basic and acidic residues" evidence="16">
    <location>
        <begin position="731"/>
        <end position="741"/>
    </location>
</feature>
<dbReference type="InterPro" id="IPR013087">
    <property type="entry name" value="Znf_C2H2_type"/>
</dbReference>
<dbReference type="Pfam" id="PF25600">
    <property type="entry name" value="TRIM_CC"/>
    <property type="match status" value="1"/>
</dbReference>
<keyword evidence="5" id="KW-0479">Metal-binding</keyword>
<gene>
    <name evidence="22" type="primary">znf622</name>
</gene>
<dbReference type="PROSITE" id="PS50089">
    <property type="entry name" value="ZF_RING_2"/>
    <property type="match status" value="1"/>
</dbReference>
<feature type="region of interest" description="Disordered" evidence="16">
    <location>
        <begin position="693"/>
        <end position="791"/>
    </location>
</feature>
<dbReference type="SMART" id="SM00184">
    <property type="entry name" value="RING"/>
    <property type="match status" value="1"/>
</dbReference>
<dbReference type="Proteomes" id="UP000694891">
    <property type="component" value="Unplaced"/>
</dbReference>
<evidence type="ECO:0000256" key="13">
    <source>
        <dbReference type="ARBA" id="ARBA00078728"/>
    </source>
</evidence>
<dbReference type="PANTHER" id="PTHR13182">
    <property type="entry name" value="ZINC FINGER PROTEIN 622"/>
    <property type="match status" value="1"/>
</dbReference>
<dbReference type="CTD" id="90441"/>
<keyword evidence="21" id="KW-1185">Reference proteome</keyword>
<dbReference type="Gene3D" id="3.30.40.10">
    <property type="entry name" value="Zinc/RING finger domain, C3HC4 (zinc finger)"/>
    <property type="match status" value="1"/>
</dbReference>
<dbReference type="SUPFAM" id="SSF57667">
    <property type="entry name" value="beta-beta-alpha zinc fingers"/>
    <property type="match status" value="2"/>
</dbReference>
<evidence type="ECO:0000256" key="6">
    <source>
        <dbReference type="ARBA" id="ARBA00022737"/>
    </source>
</evidence>
<evidence type="ECO:0000313" key="22">
    <source>
        <dbReference type="RefSeq" id="XP_008302898.1"/>
    </source>
</evidence>
<dbReference type="PANTHER" id="PTHR13182:SF8">
    <property type="entry name" value="CYTOPLASMIC 60S SUBUNIT BIOGENESIS FACTOR ZNF622"/>
    <property type="match status" value="1"/>
</dbReference>
<dbReference type="Pfam" id="PF15227">
    <property type="entry name" value="zf-C3HC4_4"/>
    <property type="match status" value="1"/>
</dbReference>
<evidence type="ECO:0000256" key="4">
    <source>
        <dbReference type="ARBA" id="ARBA00022517"/>
    </source>
</evidence>
<evidence type="ECO:0000256" key="14">
    <source>
        <dbReference type="PROSITE-ProRule" id="PRU00024"/>
    </source>
</evidence>
<keyword evidence="7 14" id="KW-0863">Zinc-finger</keyword>
<dbReference type="PROSITE" id="PS50119">
    <property type="entry name" value="ZF_BBOX"/>
    <property type="match status" value="1"/>
</dbReference>
<evidence type="ECO:0000259" key="20">
    <source>
        <dbReference type="PROSITE" id="PS50188"/>
    </source>
</evidence>
<feature type="domain" description="B30.2/SPRY" evidence="20">
    <location>
        <begin position="367"/>
        <end position="561"/>
    </location>
</feature>
<dbReference type="Gene3D" id="3.30.160.60">
    <property type="entry name" value="Classic Zinc Finger"/>
    <property type="match status" value="2"/>
</dbReference>
<dbReference type="Pfam" id="PF12171">
    <property type="entry name" value="zf-C2H2_jaz"/>
    <property type="match status" value="1"/>
</dbReference>
<comment type="similarity">
    <text evidence="10">Belongs to the REI1 family.</text>
</comment>
<keyword evidence="4" id="KW-0690">Ribosome biogenesis</keyword>
<dbReference type="RefSeq" id="XP_008302898.1">
    <property type="nucleotide sequence ID" value="XM_008304676.1"/>
</dbReference>
<feature type="domain" description="B box-type" evidence="18">
    <location>
        <begin position="150"/>
        <end position="190"/>
    </location>
</feature>
<dbReference type="InterPro" id="IPR001870">
    <property type="entry name" value="B30.2/SPRY"/>
</dbReference>
<dbReference type="Gene3D" id="2.60.120.920">
    <property type="match status" value="1"/>
</dbReference>
<evidence type="ECO:0000259" key="19">
    <source>
        <dbReference type="PROSITE" id="PS50157"/>
    </source>
</evidence>
<dbReference type="CDD" id="cd19769">
    <property type="entry name" value="Bbox2_TRIM16-like"/>
    <property type="match status" value="1"/>
</dbReference>
<dbReference type="GO" id="GO:0042273">
    <property type="term" value="P:ribosomal large subunit biogenesis"/>
    <property type="evidence" value="ECO:0007669"/>
    <property type="project" value="UniProtKB-ARBA"/>
</dbReference>
<dbReference type="SMART" id="SM00355">
    <property type="entry name" value="ZnF_C2H2"/>
    <property type="match status" value="4"/>
</dbReference>
<comment type="function">
    <text evidence="11">Pre-60S-associated cytoplasmic factor involved in the cytoplasmic maturation of the 60S subunit.</text>
</comment>
<evidence type="ECO:0000256" key="16">
    <source>
        <dbReference type="SAM" id="MobiDB-lite"/>
    </source>
</evidence>
<protein>
    <recommendedName>
        <fullName evidence="12">Cytoplasmic 60S subunit biogenesis factor ZNF622</fullName>
    </recommendedName>
    <alternativeName>
        <fullName evidence="13">Zinc finger protein 622</fullName>
    </alternativeName>
</protein>
<keyword evidence="8" id="KW-0862">Zinc</keyword>
<evidence type="ECO:0000259" key="18">
    <source>
        <dbReference type="PROSITE" id="PS50119"/>
    </source>
</evidence>
<feature type="domain" description="RING-type" evidence="17">
    <location>
        <begin position="15"/>
        <end position="58"/>
    </location>
</feature>
<dbReference type="SMART" id="SM00451">
    <property type="entry name" value="ZnF_U1"/>
    <property type="match status" value="2"/>
</dbReference>
<reference evidence="22" key="1">
    <citation type="submission" date="2025-08" db="UniProtKB">
        <authorList>
            <consortium name="RefSeq"/>
        </authorList>
    </citation>
    <scope>IDENTIFICATION</scope>
</reference>
<dbReference type="GO" id="GO:0008270">
    <property type="term" value="F:zinc ion binding"/>
    <property type="evidence" value="ECO:0007669"/>
    <property type="project" value="UniProtKB-KW"/>
</dbReference>
<dbReference type="InterPro" id="IPR003879">
    <property type="entry name" value="Butyrophylin_SPRY"/>
</dbReference>
<keyword evidence="6" id="KW-0677">Repeat</keyword>
<dbReference type="InterPro" id="IPR043136">
    <property type="entry name" value="B30.2/SPRY_sf"/>
</dbReference>
<dbReference type="SMART" id="SM00449">
    <property type="entry name" value="SPRY"/>
    <property type="match status" value="1"/>
</dbReference>
<evidence type="ECO:0000256" key="12">
    <source>
        <dbReference type="ARBA" id="ARBA00071731"/>
    </source>
</evidence>
<dbReference type="Pfam" id="PF12756">
    <property type="entry name" value="zf-C2H2_2"/>
    <property type="match status" value="1"/>
</dbReference>
<accession>A0A9Y4NT17</accession>
<organism evidence="21 22">
    <name type="scientific">Stegastes partitus</name>
    <name type="common">bicolor damselfish</name>
    <dbReference type="NCBI Taxonomy" id="144197"/>
    <lineage>
        <taxon>Eukaryota</taxon>
        <taxon>Metazoa</taxon>
        <taxon>Chordata</taxon>
        <taxon>Craniata</taxon>
        <taxon>Vertebrata</taxon>
        <taxon>Euteleostomi</taxon>
        <taxon>Actinopterygii</taxon>
        <taxon>Neopterygii</taxon>
        <taxon>Teleostei</taxon>
        <taxon>Neoteleostei</taxon>
        <taxon>Acanthomorphata</taxon>
        <taxon>Ovalentaria</taxon>
        <taxon>Pomacentridae</taxon>
        <taxon>Stegastes</taxon>
    </lineage>
</organism>
<feature type="coiled-coil region" evidence="15">
    <location>
        <begin position="205"/>
        <end position="232"/>
    </location>
</feature>
<dbReference type="InterPro" id="IPR017907">
    <property type="entry name" value="Znf_RING_CS"/>
</dbReference>
<evidence type="ECO:0000256" key="3">
    <source>
        <dbReference type="ARBA" id="ARBA00022490"/>
    </source>
</evidence>
<comment type="subcellular location">
    <subcellularLocation>
        <location evidence="2">Cytoplasm</location>
    </subcellularLocation>
    <subcellularLocation>
        <location evidence="1">Nucleus</location>
    </subcellularLocation>
</comment>
<dbReference type="InterPro" id="IPR003604">
    <property type="entry name" value="Matrin/U1-like-C_Znf_C2H2"/>
</dbReference>
<proteinExistence type="inferred from homology"/>
<keyword evidence="22" id="KW-0436">Ligase</keyword>
<name>A0A9Y4NT17_9TELE</name>
<evidence type="ECO:0000256" key="8">
    <source>
        <dbReference type="ARBA" id="ARBA00022833"/>
    </source>
</evidence>
<dbReference type="InterPro" id="IPR058030">
    <property type="entry name" value="TRIM8/14/16/25/29/45/65_CC"/>
</dbReference>
<keyword evidence="3" id="KW-0963">Cytoplasm</keyword>
<dbReference type="InterPro" id="IPR036236">
    <property type="entry name" value="Znf_C2H2_sf"/>
</dbReference>
<keyword evidence="9" id="KW-0539">Nucleus</keyword>
<dbReference type="GeneID" id="103374570"/>